<comment type="caution">
    <text evidence="2">The sequence shown here is derived from an EMBL/GenBank/DDBJ whole genome shotgun (WGS) entry which is preliminary data.</text>
</comment>
<keyword evidence="1" id="KW-0812">Transmembrane</keyword>
<feature type="transmembrane region" description="Helical" evidence="1">
    <location>
        <begin position="63"/>
        <end position="85"/>
    </location>
</feature>
<proteinExistence type="predicted"/>
<keyword evidence="1" id="KW-1133">Transmembrane helix</keyword>
<evidence type="ECO:0000313" key="3">
    <source>
        <dbReference type="Proteomes" id="UP001162131"/>
    </source>
</evidence>
<name>A0AAU9IHB5_9CILI</name>
<gene>
    <name evidence="2" type="ORF">BSTOLATCC_MIC8508</name>
</gene>
<accession>A0AAU9IHB5</accession>
<sequence length="90" mass="10587">MIISREKLEKYSQDLYETHQRMKDNTIESRKLSRIYFSSAIAGGTSYFFLLSGPRLRMSIWKVIIYLYSISFVSKSSGFLSLIIYSSYFK</sequence>
<keyword evidence="3" id="KW-1185">Reference proteome</keyword>
<dbReference type="AlphaFoldDB" id="A0AAU9IHB5"/>
<dbReference type="Proteomes" id="UP001162131">
    <property type="component" value="Unassembled WGS sequence"/>
</dbReference>
<feature type="transmembrane region" description="Helical" evidence="1">
    <location>
        <begin position="32"/>
        <end position="51"/>
    </location>
</feature>
<evidence type="ECO:0000313" key="2">
    <source>
        <dbReference type="EMBL" id="CAG9313235.1"/>
    </source>
</evidence>
<reference evidence="2" key="1">
    <citation type="submission" date="2021-09" db="EMBL/GenBank/DDBJ databases">
        <authorList>
            <consortium name="AG Swart"/>
            <person name="Singh M."/>
            <person name="Singh A."/>
            <person name="Seah K."/>
            <person name="Emmerich C."/>
        </authorList>
    </citation>
    <scope>NUCLEOTIDE SEQUENCE</scope>
    <source>
        <strain evidence="2">ATCC30299</strain>
    </source>
</reference>
<organism evidence="2 3">
    <name type="scientific">Blepharisma stoltei</name>
    <dbReference type="NCBI Taxonomy" id="1481888"/>
    <lineage>
        <taxon>Eukaryota</taxon>
        <taxon>Sar</taxon>
        <taxon>Alveolata</taxon>
        <taxon>Ciliophora</taxon>
        <taxon>Postciliodesmatophora</taxon>
        <taxon>Heterotrichea</taxon>
        <taxon>Heterotrichida</taxon>
        <taxon>Blepharismidae</taxon>
        <taxon>Blepharisma</taxon>
    </lineage>
</organism>
<protein>
    <submittedName>
        <fullName evidence="2">Uncharacterized protein</fullName>
    </submittedName>
</protein>
<evidence type="ECO:0000256" key="1">
    <source>
        <dbReference type="SAM" id="Phobius"/>
    </source>
</evidence>
<dbReference type="EMBL" id="CAJZBQ010000010">
    <property type="protein sequence ID" value="CAG9313235.1"/>
    <property type="molecule type" value="Genomic_DNA"/>
</dbReference>
<keyword evidence="1" id="KW-0472">Membrane</keyword>